<dbReference type="Proteomes" id="UP001227268">
    <property type="component" value="Unassembled WGS sequence"/>
</dbReference>
<evidence type="ECO:0000313" key="2">
    <source>
        <dbReference type="Proteomes" id="UP001227268"/>
    </source>
</evidence>
<reference evidence="1" key="1">
    <citation type="submission" date="2023-04" db="EMBL/GenBank/DDBJ databases">
        <title>Draft Genome sequencing of Naganishia species isolated from polar environments using Oxford Nanopore Technology.</title>
        <authorList>
            <person name="Leo P."/>
            <person name="Venkateswaran K."/>
        </authorList>
    </citation>
    <scope>NUCLEOTIDE SEQUENCE</scope>
    <source>
        <strain evidence="1">MNA-CCFEE 5423</strain>
    </source>
</reference>
<protein>
    <submittedName>
        <fullName evidence="1">Uncharacterized protein</fullName>
    </submittedName>
</protein>
<comment type="caution">
    <text evidence="1">The sequence shown here is derived from an EMBL/GenBank/DDBJ whole genome shotgun (WGS) entry which is preliminary data.</text>
</comment>
<gene>
    <name evidence="1" type="ORF">QFC21_006119</name>
</gene>
<organism evidence="1 2">
    <name type="scientific">Naganishia friedmannii</name>
    <dbReference type="NCBI Taxonomy" id="89922"/>
    <lineage>
        <taxon>Eukaryota</taxon>
        <taxon>Fungi</taxon>
        <taxon>Dikarya</taxon>
        <taxon>Basidiomycota</taxon>
        <taxon>Agaricomycotina</taxon>
        <taxon>Tremellomycetes</taxon>
        <taxon>Filobasidiales</taxon>
        <taxon>Filobasidiaceae</taxon>
        <taxon>Naganishia</taxon>
    </lineage>
</organism>
<proteinExistence type="predicted"/>
<sequence>MAHGNKRESTRNVPGVAVYFYLLNEIRYTLSTTGYFAAAPSAATHTSSLAVVAARVPHTIRDASLVVGETFPAPPPASIDLSLVAPEQAVSSSSALFSPTAAAAGKRAVSGGGSTIPRLQETGIGTTTAIETEGVPQRMTSALPKLNLQGNLVAGAVARTSVGFVLNPFTVLKSRQLLRTEGLRGLFQGFTATAARDAPYAGIYVVFYEEMKEVLGMLTHLNRP</sequence>
<evidence type="ECO:0000313" key="1">
    <source>
        <dbReference type="EMBL" id="KAJ9094293.1"/>
    </source>
</evidence>
<accession>A0ACC2V595</accession>
<keyword evidence="2" id="KW-1185">Reference proteome</keyword>
<dbReference type="EMBL" id="JASBWT010000026">
    <property type="protein sequence ID" value="KAJ9094293.1"/>
    <property type="molecule type" value="Genomic_DNA"/>
</dbReference>
<name>A0ACC2V595_9TREE</name>